<dbReference type="InterPro" id="IPR002035">
    <property type="entry name" value="VWF_A"/>
</dbReference>
<proteinExistence type="predicted"/>
<dbReference type="Proteomes" id="UP000509513">
    <property type="component" value="Chromosome"/>
</dbReference>
<reference evidence="2 3" key="1">
    <citation type="submission" date="2020-05" db="EMBL/GenBank/DDBJ databases">
        <title>Complete genome sequencing of Campylobacter and Arcobacter type strains.</title>
        <authorList>
            <person name="Miller W.G."/>
            <person name="Yee E."/>
        </authorList>
    </citation>
    <scope>NUCLEOTIDE SEQUENCE [LARGE SCALE GENOMIC DNA]</scope>
    <source>
        <strain evidence="2 3">LMG 21996</strain>
    </source>
</reference>
<protein>
    <submittedName>
        <fullName evidence="2">Tandem-95 repeat domain-containing protein</fullName>
    </submittedName>
</protein>
<dbReference type="SUPFAM" id="SSF53300">
    <property type="entry name" value="vWA-like"/>
    <property type="match status" value="1"/>
</dbReference>
<dbReference type="PROSITE" id="PS50234">
    <property type="entry name" value="VWFA"/>
    <property type="match status" value="1"/>
</dbReference>
<dbReference type="SMART" id="SM00327">
    <property type="entry name" value="VWA"/>
    <property type="match status" value="1"/>
</dbReference>
<accession>A0A7L5JM35</accession>
<name>A0A7L5JM35_9BACT</name>
<dbReference type="EMBL" id="CP054051">
    <property type="protein sequence ID" value="QKJ26264.1"/>
    <property type="molecule type" value="Genomic_DNA"/>
</dbReference>
<dbReference type="Gene3D" id="2.60.40.3440">
    <property type="match status" value="13"/>
</dbReference>
<dbReference type="Pfam" id="PF13519">
    <property type="entry name" value="VWA_2"/>
    <property type="match status" value="1"/>
</dbReference>
<evidence type="ECO:0000313" key="2">
    <source>
        <dbReference type="EMBL" id="QKJ26264.1"/>
    </source>
</evidence>
<dbReference type="RefSeq" id="WP_176325384.1">
    <property type="nucleotide sequence ID" value="NZ_CP054051.1"/>
</dbReference>
<evidence type="ECO:0000259" key="1">
    <source>
        <dbReference type="PROSITE" id="PS50234"/>
    </source>
</evidence>
<evidence type="ECO:0000313" key="3">
    <source>
        <dbReference type="Proteomes" id="UP000509513"/>
    </source>
</evidence>
<dbReference type="Pfam" id="PF17963">
    <property type="entry name" value="Big_9"/>
    <property type="match status" value="13"/>
</dbReference>
<feature type="domain" description="VWFA" evidence="1">
    <location>
        <begin position="3601"/>
        <end position="3795"/>
    </location>
</feature>
<dbReference type="KEGG" id="acib:ACBT_0285"/>
<organism evidence="2 3">
    <name type="scientific">Aliarcobacter cibarius</name>
    <dbReference type="NCBI Taxonomy" id="255507"/>
    <lineage>
        <taxon>Bacteria</taxon>
        <taxon>Pseudomonadati</taxon>
        <taxon>Campylobacterota</taxon>
        <taxon>Epsilonproteobacteria</taxon>
        <taxon>Campylobacterales</taxon>
        <taxon>Arcobacteraceae</taxon>
        <taxon>Aliarcobacter</taxon>
    </lineage>
</organism>
<dbReference type="Gene3D" id="3.40.50.410">
    <property type="entry name" value="von Willebrand factor, type A domain"/>
    <property type="match status" value="1"/>
</dbReference>
<gene>
    <name evidence="2" type="ORF">ACBT_0285</name>
</gene>
<dbReference type="InterPro" id="IPR036465">
    <property type="entry name" value="vWFA_dom_sf"/>
</dbReference>
<sequence>MANTIGTITSKDGSFFIKHPDGTVVIAKVGDILKEGDVIIGSSSNSNSNSIKVALSDNSQEIQILGNSEQLFDITLLAGELIEDTVVEDKTVADLLSQSDNGVQEENPVQTAEATLTPEQIESQINQEAPAAGGDQGTEAIGLIPVRLEDRTAGETNIVTDLRDTVITTTTIDEVVDNRPLLVEEEVLPIDDVPTTGINPNVSLDDDTLSIDSIGNPLSVNFGQNGAGSVILSSITADSSFGFTSSVTGNIMTVIQNGVPVITITLNNVGGTYTYDVNQIAAINHPDGTTEDNINFSVNYVVTDVDGDTATGTFDIVVNDALPTAVDHTNALTPAEDTAVTVDIKGDVTAGADGVDWTDTTKVYVSTQPTNGTVVYNNDGTFTYTPTAGQEGTDSFTYTVTDKDGDIDTATVNVTLAADSTPTITTTSGAVDEAALSDGSTPLSTAETTTGTFTITTGNDSVSQVFVGTTDVTNGGTVQGTYGLLTVTNTNGAYSWSYTLGDNTLKHTTQGANIDGIEDTFSVTVKDSDGDTSAADTLTVTIKDDVVTAVDHTNALTPAEDTAVTVDIKGDVTAGADGVDWTDTTKVYVSTQPTNGTVVYNNDGTFTYTPTAGQEGTDSFTYTVTDKDGDIDTATVNVTLAADSTPTITTTSGAVDEAALSDGSTPLSTAETTTGTFTITTGNDSVSQVFVGTTDVTNGGTVQGTYGLLTVTNTNGAYSWSYTLGDNTLKHTTQGANIDGIEDTFSVTVKDSDGDTSAADTLTVTIKDDVVTAVDHTNALTPAEDTAVTVDIKGDVTAGADGVDWTDTTKVYVSTQPTNGTVVYNNDGTFTYTPTAGQEGTDSFTYTVTDKDGDIDTATVNVTLAADSTPTITTTSGAVDEAALSDGSTPLSTAETTTGTFTITTGNDSVSQVFVGTTDVTNGGTVQGTYGLLTVTNTNGAYSWSYTLGDNTLKHTTQGANIDGIEDTFSVTVKDSDGDTSAADTLTVTIKDDVVTAVDHTNALTPAEDTAVTVDIKGDVTAGADGVDWTDTTKVYVSTQPTNGTVVYNNDGTFTYTPTAGQEGTDSFTYTVTDKDGDIDTATVNVTLAADSTPTITTTSGAVDEAALSDGSTPLSTAETTTGTFTITTGNDSVSQVFVGTTDVTNGGTVQGTYGLLTVTNTNGAYSWSYTLGDNTLKHTTQGANIDGIEDTFSVTVKDSDGDTSAADTLTVTIKDDVVTAVDHTNALTPAEDTAVTVDIKGDVTAGADGVDWTDTTKVYVSTQPTNGTVVYNNDGTFTYTPTAGQEGTDSFTYTVTDKDGDIDTATVNVTLAADSTPTITTTSGAVDEAALSDGSTPLSTAETTTGTFTITTGNDSVSQVFVGTTDVTNGGTVQGTYGLLTVTNTNGAYSWSYTLGDNTLKHTTQGANIDGIEDTFSVTVKDSDGDTSAADTLTVTIKDDVVTAVDHTNALTPAEDTAVTVDIKGDVTAGADGVDWTDTTKVYVSTQPTNGTVVYNNDGTFTYTPTAGQEGTDSFTYTVTDKDGDIDTATVNVTLAADSTPTITTTSGAVDEAALSDGSTPLSTAETTTGTFTITTGNDSVSQVFVGTTDVTNGGTVQGTYGLLTVTNTNGAYSWSYTLGDNTLKHTTQGANIDGIEDTFSVTVKDSDGDTSAADTLTVTIKDDVVTAVDHTNALTPAEDTAVTVDIKGDVTAGADGVDWTDTTKVYVSTQPTNGTVVYNNDGTFTYTPTAGQEGTDSFTYTVTDKDGDIDTATVNVTLAADSTPTITTTSGAVDEAALSDGSTPLSTAETTTGTFTITTGNDSVSQVFVGTTDVTNGGTVQGTYGLLTVTNTNGAYSWSYTLGDNTLKHTTQGANIDGIEDTFSVTVKDSDGDTSAADTLTVTIKDDVVTAVDHTNALTPAEDTAVTVDIKGDVTAGADGVDWTDTTKVYVSTQPTNGTVVYNNDGTFTYTPTAGQEGTDSFTYTVTDKDGDIDTATVNVTLAADSTPTITTTSGAVDEAALSDGSTPLSTAETTTGTFTITTGNDSVSQVFVGTTDVTNGGTVQGTYGLLTVTNTNGAYSWSYTLGDNTLKHTTQGANIDGIEDTFSVTVKDSDGDTSAADTLTVTIKDDVVTAVDHTNALTPAEDTAVTVDIKGDVTAGADGVDWTDTTKVYVSTQPTNGTVVYNNDGTFTYTPTAGQEGTDSFTYTVTDKDGDIDTATVNVTLAADSTPTITTTSGAVDEAALSDGSTPLSTAETTTGTFTITTGNDSVSQVFVGTTDVTNGGTVQGTYGLLTVTNTNGAYSWSYTLGDNTLKHTTQGANIDGIEDTFSVTVKDSDGDTSAADTLTVTIKDDVVTAVDHTNALTPAEDTAVTVDIKGDVTAGADGVDWTDTTKVYVSTQPTNGTVVYNNDGTFTYTPTAGQEGTDSFTYTVTDKDGDIDTATVNVTLAADSTPTITTTSGAVDEAALSDGSTPLSTAETTTGTFTITTGNDSVSQVFVGTTDVTNGGTVQGTYGLLTVTNTNGAYSWSYTLGDNTLKHTTQGANIDGIEDTFSVTVKDSDGDTSAADTLTVTIKDDVVTAVDHTNALTPAEDTAVTVDIKGDVTAGADGVDWTDTTKVYVSTQPTNGTVVYNNDGTFTYTPTAGQEGTDSFTYTVTDKDGDIDTATVNVTLAADSTPTITTTSGAVDEAALSDGSTPLSTAETTTGTFTITTGNDSVSQVFVGTTDVTNGGTVQGTYGLLTVTNTNGAYSWSYTLGDNTLKHTTQGANIDGIEDTFSVTVKDSDGDTSAADTLTVTIKDDVVTAVDHTNALTPAEDTAVTVDIKGDVTAGADGVDWTDTTKVYVSTQPTNGTVVYNNDGTFTYTPTAGQEGTDSFTYTVTDKDGDIDTATVNVTLAADSTPTITTTSGAVDEAALSDGSTPLSTAETTTGTFTITTGNDSVSQVFVGTTDVTNGGTVQGTYGLLTVTNTNGAYSWSYTLGDNTLKHTTQGANIDGIEDTFSVTVKDSDGDTSAADTLTVTIKDDVVTAVDHTNALTPAEDTAVTVDIKGDVTAGADGVDWTDTTKVYVSTQPTNGTVVYNNDGTFTYTPTAGQEGTDSFTYTVTDKDGDIDTATVNVTLAADSTPTITTTSGAVDEAALSDGSTPLSTAETTTGTFTITTGNDSVSQVFVGTTDVTNGGTVQGTYGLLTVTNTNGAYSWSYTLGDNTLKHTTQGANIDGIEDTFSVTVKDSDGDTSAADTLTVTIKDDVPTVNFTDAINNTTTPTIAIGTWSETIGADNNSMTLGADVELNWVKVNNVLIPTTTFTFDNSSNTGSGTFVYNGTTYNFDLTLNDNGTYKVVAASLPQTVEISYNEFSSSIKASGPTDTYIVEYQDAVTKDIYSAKIYAEVEGNSLTLVNYVNSTTTNIISSTTVGSTINVSGTGIGLSNNLLESYYKNGVYTSESLYFNPDNETNLITLNFTGTGENSFNTGDVIYIELTGVDGTTKQTILLDSVHGDFIVNSDKSLTPISNTYTGGNLSSYSVSLSNGEAIDYVRVTTGFNGTNTTSVKVAFSYSVSETVIFNEDLSMNFTATITDADNDQNSTDFDVQFNKVDLIPESTDKVFDMTLGDTRETVNVVITLDLSGSMDDDINDTKRLALAKDAIKNMLNAYADNYIVNVKLVTFSDSGTSYDWILNDVNSAIATVNSLNTGNSTNYEAGVSATYSNYTEPTADKTVAYFISDGAPTSENNEGRDVWFNVGTDSESGWLDTSYKTAWNTFVDTYVDELNVIAVNSGRFSTTYLDALASAEQGNTTIVITDEYQLSNILVNLASEQISGNAYSTISGGNGVISIDAIEVNGTTYNASDYTSSNNTVTINNWNGTLTFNFSNGAYTYVTSADKFIQDLEKSFKVFASDEDGDTTSFDVKINVDIDDTASTPTLDMNISDVEVVSTLNPIPVATYENTTIADGNTYSKVISLGSAYANKTVTVSFDARSNSRWEGDDTFRVYNGTVNSNNLVKSYNDDFNVDNYTFTVVLNSNGEATINFVSGSTADAETVSLSDFKVLSSVESYHYTIALDAGLTDNGETLSDITLDNLPVGVTIDGLTANVDGSYTIDINSSGDATVTLISSTQLDLSSLNSITASVTSKDGTDSSTITVNKDFIVSIEAGAGDDTIDYNGTEKLIDGGAGNDVLKLMNGDDIDFSNLDNSIIKNIEKIDLSSDTSANLLTKLTLSDVMDMTPQEAGITHVDTGIKSTDHILKITAGSNDMVNLIDKGLVDNTSDNWVKSNNTFTDTDNTVYNVFTSNEDSSYKVLIQNTIETTITNS</sequence>
<dbReference type="NCBIfam" id="NF012211">
    <property type="entry name" value="tand_rpt_95"/>
    <property type="match status" value="13"/>
</dbReference>
<dbReference type="CDD" id="cd00198">
    <property type="entry name" value="vWFA"/>
    <property type="match status" value="1"/>
</dbReference>